<dbReference type="InterPro" id="IPR035246">
    <property type="entry name" value="Spermidine_synt_N"/>
</dbReference>
<keyword evidence="2" id="KW-0963">Cytoplasm</keyword>
<dbReference type="Pfam" id="PF01564">
    <property type="entry name" value="Spermine_synth"/>
    <property type="match status" value="1"/>
</dbReference>
<feature type="active site" description="Proton acceptor" evidence="6 7">
    <location>
        <position position="164"/>
    </location>
</feature>
<dbReference type="RefSeq" id="WP_229657689.1">
    <property type="nucleotide sequence ID" value="NZ_BMNL01000002.1"/>
</dbReference>
<evidence type="ECO:0000256" key="7">
    <source>
        <dbReference type="PROSITE-ProRule" id="PRU00354"/>
    </source>
</evidence>
<feature type="binding site" evidence="6">
    <location>
        <position position="39"/>
    </location>
    <ligand>
        <name>S-methyl-5'-thioadenosine</name>
        <dbReference type="ChEBI" id="CHEBI:17509"/>
    </ligand>
</feature>
<dbReference type="PANTHER" id="PTHR43317:SF1">
    <property type="entry name" value="THERMOSPERMINE SYNTHASE ACAULIS5"/>
    <property type="match status" value="1"/>
</dbReference>
<accession>A0A830GTK9</accession>
<dbReference type="InterPro" id="IPR030373">
    <property type="entry name" value="PABS_CS"/>
</dbReference>
<evidence type="ECO:0000256" key="8">
    <source>
        <dbReference type="SAM" id="MobiDB-lite"/>
    </source>
</evidence>
<evidence type="ECO:0000256" key="1">
    <source>
        <dbReference type="ARBA" id="ARBA00007867"/>
    </source>
</evidence>
<dbReference type="Gene3D" id="2.30.140.10">
    <property type="entry name" value="Spermidine synthase, tetramerisation domain"/>
    <property type="match status" value="1"/>
</dbReference>
<comment type="caution">
    <text evidence="6">Lacks conserved residue(s) required for the propagation of feature annotation.</text>
</comment>
<dbReference type="InterPro" id="IPR001045">
    <property type="entry name" value="Spermi_synthase"/>
</dbReference>
<keyword evidence="6" id="KW-0745">Spermidine biosynthesis</keyword>
<feature type="region of interest" description="Disordered" evidence="8">
    <location>
        <begin position="296"/>
        <end position="315"/>
    </location>
</feature>
<evidence type="ECO:0000256" key="3">
    <source>
        <dbReference type="ARBA" id="ARBA00022679"/>
    </source>
</evidence>
<evidence type="ECO:0000256" key="6">
    <source>
        <dbReference type="HAMAP-Rule" id="MF_00198"/>
    </source>
</evidence>
<dbReference type="CDD" id="cd02440">
    <property type="entry name" value="AdoMet_MTases"/>
    <property type="match status" value="1"/>
</dbReference>
<dbReference type="Pfam" id="PF17284">
    <property type="entry name" value="Spermine_synt_N"/>
    <property type="match status" value="1"/>
</dbReference>
<reference evidence="10" key="2">
    <citation type="submission" date="2020-09" db="EMBL/GenBank/DDBJ databases">
        <authorList>
            <person name="Sun Q."/>
            <person name="Ohkuma M."/>
        </authorList>
    </citation>
    <scope>NUCLEOTIDE SEQUENCE</scope>
    <source>
        <strain evidence="10">JCM 10088</strain>
    </source>
</reference>
<evidence type="ECO:0000256" key="4">
    <source>
        <dbReference type="ARBA" id="ARBA00023115"/>
    </source>
</evidence>
<feature type="binding site" evidence="6">
    <location>
        <position position="70"/>
    </location>
    <ligand>
        <name>spermidine</name>
        <dbReference type="ChEBI" id="CHEBI:57834"/>
    </ligand>
</feature>
<protein>
    <recommendedName>
        <fullName evidence="6">Polyamine aminopropyltransferase</fullName>
    </recommendedName>
    <alternativeName>
        <fullName evidence="6">Putrescine aminopropyltransferase</fullName>
        <shortName evidence="6">PAPT</shortName>
    </alternativeName>
    <alternativeName>
        <fullName evidence="6">Spermidine synthase</fullName>
        <shortName evidence="6">SPDS</shortName>
        <shortName evidence="6">SPDSY</shortName>
        <ecNumber evidence="6">2.5.1.16</ecNumber>
    </alternativeName>
</protein>
<comment type="function">
    <text evidence="6">Catalyzes the irreversible transfer of a propylamine group from the amino donor S-adenosylmethioninamine (decarboxy-AdoMet) to putrescine (1,4-diaminobutane) to yield spermidine.</text>
</comment>
<dbReference type="AlphaFoldDB" id="A0A830GTK9"/>
<feature type="binding site" evidence="6">
    <location>
        <position position="94"/>
    </location>
    <ligand>
        <name>spermidine</name>
        <dbReference type="ChEBI" id="CHEBI:57834"/>
    </ligand>
</feature>
<evidence type="ECO:0000313" key="10">
    <source>
        <dbReference type="EMBL" id="GGP20916.1"/>
    </source>
</evidence>
<organism evidence="10 11">
    <name type="scientific">Thermocladium modestius</name>
    <dbReference type="NCBI Taxonomy" id="62609"/>
    <lineage>
        <taxon>Archaea</taxon>
        <taxon>Thermoproteota</taxon>
        <taxon>Thermoprotei</taxon>
        <taxon>Thermoproteales</taxon>
        <taxon>Thermoproteaceae</taxon>
        <taxon>Thermocladium</taxon>
    </lineage>
</organism>
<dbReference type="GO" id="GO:0004766">
    <property type="term" value="F:spermidine synthase activity"/>
    <property type="evidence" value="ECO:0007669"/>
    <property type="project" value="UniProtKB-UniRule"/>
</dbReference>
<name>A0A830GTK9_9CREN</name>
<sequence length="315" mass="34765">MSFSKMSKLGSYFIEFISPTSWHVRGVRKIYYSEESKYQRIDVVEFEDLGRGLVLDGKVQSALYDEFIYHESLVHPALIAHGKPERVLIIGGGEGATAREALKHKSVREVIMVDLDEAVVNASKKYLPEMGADAFSDPRFKLVVGDGRKYVEAAWGEFDAIIIDATDPMEGGPASLLYTVEFYRAVKNAMRPGGVMVTQAANTSDALDVMASIHKTISTVFKVTRPYSAYVTSYDAPWGFIFASDSADPKAIPPSDVDSKIAANVKGSLKYYDGETHVHMFSLPKNVREAFASAKRIATDREPPSVRLPSEHPLG</sequence>
<comment type="catalytic activity">
    <reaction evidence="5">
        <text>S-adenosyl 3-(methylsulfanyl)propylamine + spermidine = thermospermine + S-methyl-5'-thioadenosine + H(+)</text>
        <dbReference type="Rhea" id="RHEA:30515"/>
        <dbReference type="ChEBI" id="CHEBI:15378"/>
        <dbReference type="ChEBI" id="CHEBI:17509"/>
        <dbReference type="ChEBI" id="CHEBI:57443"/>
        <dbReference type="ChEBI" id="CHEBI:57834"/>
        <dbReference type="ChEBI" id="CHEBI:59903"/>
        <dbReference type="EC" id="2.5.1.79"/>
    </reaction>
</comment>
<comment type="catalytic activity">
    <reaction evidence="6">
        <text>S-adenosyl 3-(methylsulfanyl)propylamine + putrescine = S-methyl-5'-thioadenosine + spermidine + H(+)</text>
        <dbReference type="Rhea" id="RHEA:12721"/>
        <dbReference type="ChEBI" id="CHEBI:15378"/>
        <dbReference type="ChEBI" id="CHEBI:17509"/>
        <dbReference type="ChEBI" id="CHEBI:57443"/>
        <dbReference type="ChEBI" id="CHEBI:57834"/>
        <dbReference type="ChEBI" id="CHEBI:326268"/>
        <dbReference type="EC" id="2.5.1.16"/>
    </reaction>
</comment>
<dbReference type="Gene3D" id="3.40.50.150">
    <property type="entry name" value="Vaccinia Virus protein VP39"/>
    <property type="match status" value="1"/>
</dbReference>
<reference evidence="10" key="1">
    <citation type="journal article" date="2014" name="Int. J. Syst. Evol. Microbiol.">
        <title>Complete genome sequence of Corynebacterium casei LMG S-19264T (=DSM 44701T), isolated from a smear-ripened cheese.</title>
        <authorList>
            <consortium name="US DOE Joint Genome Institute (JGI-PGF)"/>
            <person name="Walter F."/>
            <person name="Albersmeier A."/>
            <person name="Kalinowski J."/>
            <person name="Ruckert C."/>
        </authorList>
    </citation>
    <scope>NUCLEOTIDE SEQUENCE</scope>
    <source>
        <strain evidence="10">JCM 10088</strain>
    </source>
</reference>
<dbReference type="HAMAP" id="MF_00198">
    <property type="entry name" value="Spermidine_synth"/>
    <property type="match status" value="1"/>
</dbReference>
<evidence type="ECO:0000259" key="9">
    <source>
        <dbReference type="PROSITE" id="PS51006"/>
    </source>
</evidence>
<dbReference type="InterPro" id="IPR029063">
    <property type="entry name" value="SAM-dependent_MTases_sf"/>
</dbReference>
<keyword evidence="3 6" id="KW-0808">Transferase</keyword>
<dbReference type="EMBL" id="BMNL01000002">
    <property type="protein sequence ID" value="GGP20916.1"/>
    <property type="molecule type" value="Genomic_DNA"/>
</dbReference>
<dbReference type="FunFam" id="3.40.50.150:FF:000088">
    <property type="entry name" value="Polyamine aminopropyltransferase"/>
    <property type="match status" value="1"/>
</dbReference>
<dbReference type="NCBIfam" id="NF002010">
    <property type="entry name" value="PRK00811.1"/>
    <property type="match status" value="1"/>
</dbReference>
<evidence type="ECO:0000256" key="5">
    <source>
        <dbReference type="ARBA" id="ARBA00048874"/>
    </source>
</evidence>
<evidence type="ECO:0000256" key="2">
    <source>
        <dbReference type="ARBA" id="ARBA00022490"/>
    </source>
</evidence>
<dbReference type="InterPro" id="IPR037163">
    <property type="entry name" value="Spermidine_synt_N_sf"/>
</dbReference>
<dbReference type="GO" id="GO:0010487">
    <property type="term" value="F:thermospermine synthase activity"/>
    <property type="evidence" value="ECO:0007669"/>
    <property type="project" value="UniProtKB-EC"/>
</dbReference>
<feature type="binding site" evidence="6">
    <location>
        <position position="173"/>
    </location>
    <ligand>
        <name>S-methyl-5'-thioadenosine</name>
        <dbReference type="ChEBI" id="CHEBI:17509"/>
    </ligand>
</feature>
<dbReference type="Proteomes" id="UP000610960">
    <property type="component" value="Unassembled WGS sequence"/>
</dbReference>
<comment type="pathway">
    <text evidence="6">Amine and polyamine biosynthesis; spermidine biosynthesis; spermidine from putrescine: step 1/1.</text>
</comment>
<feature type="binding site" evidence="6">
    <location>
        <position position="114"/>
    </location>
    <ligand>
        <name>S-methyl-5'-thioadenosine</name>
        <dbReference type="ChEBI" id="CHEBI:17509"/>
    </ligand>
</feature>
<dbReference type="PANTHER" id="PTHR43317">
    <property type="entry name" value="THERMOSPERMINE SYNTHASE ACAULIS5"/>
    <property type="match status" value="1"/>
</dbReference>
<dbReference type="GO" id="GO:0008295">
    <property type="term" value="P:spermidine biosynthetic process"/>
    <property type="evidence" value="ECO:0007669"/>
    <property type="project" value="UniProtKB-UniRule"/>
</dbReference>
<dbReference type="PROSITE" id="PS51006">
    <property type="entry name" value="PABS_2"/>
    <property type="match status" value="1"/>
</dbReference>
<feature type="domain" description="PABS" evidence="9">
    <location>
        <begin position="10"/>
        <end position="245"/>
    </location>
</feature>
<proteinExistence type="inferred from homology"/>
<evidence type="ECO:0000313" key="11">
    <source>
        <dbReference type="Proteomes" id="UP000610960"/>
    </source>
</evidence>
<dbReference type="PROSITE" id="PS01330">
    <property type="entry name" value="PABS_1"/>
    <property type="match status" value="1"/>
</dbReference>
<dbReference type="SUPFAM" id="SSF53335">
    <property type="entry name" value="S-adenosyl-L-methionine-dependent methyltransferases"/>
    <property type="match status" value="1"/>
</dbReference>
<comment type="caution">
    <text evidence="10">The sequence shown here is derived from an EMBL/GenBank/DDBJ whole genome shotgun (WGS) entry which is preliminary data.</text>
</comment>
<feature type="binding site" evidence="6">
    <location>
        <begin position="146"/>
        <end position="147"/>
    </location>
    <ligand>
        <name>S-methyl-5'-thioadenosine</name>
        <dbReference type="ChEBI" id="CHEBI:17509"/>
    </ligand>
</feature>
<dbReference type="NCBIfam" id="NF037959">
    <property type="entry name" value="MFS_SpdSyn"/>
    <property type="match status" value="1"/>
</dbReference>
<dbReference type="InterPro" id="IPR030374">
    <property type="entry name" value="PABS"/>
</dbReference>
<keyword evidence="11" id="KW-1185">Reference proteome</keyword>
<comment type="similarity">
    <text evidence="1 6">Belongs to the spermidine/spermine synthase family.</text>
</comment>
<comment type="subunit">
    <text evidence="6">Homodimer or homotetramer.</text>
</comment>
<keyword evidence="4 6" id="KW-0620">Polyamine biosynthesis</keyword>
<dbReference type="UniPathway" id="UPA00248">
    <property type="reaction ID" value="UER00314"/>
</dbReference>
<dbReference type="EC" id="2.5.1.16" evidence="6"/>
<gene>
    <name evidence="6" type="primary">speE</name>
    <name evidence="10" type="ORF">GCM10007981_10920</name>
</gene>